<evidence type="ECO:0000313" key="1">
    <source>
        <dbReference type="EMBL" id="CAG5083390.1"/>
    </source>
</evidence>
<name>A0ABN7RTQ9_OIKDI</name>
<protein>
    <submittedName>
        <fullName evidence="1">Oidioi.mRNA.OKI2018_I69.PAR.g10367.t1.cds</fullName>
    </submittedName>
</protein>
<reference evidence="1 2" key="1">
    <citation type="submission" date="2021-04" db="EMBL/GenBank/DDBJ databases">
        <authorList>
            <person name="Bliznina A."/>
        </authorList>
    </citation>
    <scope>NUCLEOTIDE SEQUENCE [LARGE SCALE GENOMIC DNA]</scope>
</reference>
<organism evidence="1 2">
    <name type="scientific">Oikopleura dioica</name>
    <name type="common">Tunicate</name>
    <dbReference type="NCBI Taxonomy" id="34765"/>
    <lineage>
        <taxon>Eukaryota</taxon>
        <taxon>Metazoa</taxon>
        <taxon>Chordata</taxon>
        <taxon>Tunicata</taxon>
        <taxon>Appendicularia</taxon>
        <taxon>Copelata</taxon>
        <taxon>Oikopleuridae</taxon>
        <taxon>Oikopleura</taxon>
    </lineage>
</organism>
<dbReference type="Proteomes" id="UP001158576">
    <property type="component" value="Chromosome PAR"/>
</dbReference>
<sequence>MADVVIALDDGTSFQHEFLARIIEGLECSATRVLYSPVNASSVQKSLRDYDIAILSDNDFEKLDNFLEEAVMNSAHGYFKIHVDVDDINTLNYKNTYSIHEISTDEDLGAFEIKASLGRNQERRLAQNQRLVLEKVT</sequence>
<evidence type="ECO:0000313" key="2">
    <source>
        <dbReference type="Proteomes" id="UP001158576"/>
    </source>
</evidence>
<gene>
    <name evidence="1" type="ORF">OKIOD_LOCUS1925</name>
</gene>
<dbReference type="EMBL" id="OU015568">
    <property type="protein sequence ID" value="CAG5083390.1"/>
    <property type="molecule type" value="Genomic_DNA"/>
</dbReference>
<proteinExistence type="predicted"/>
<keyword evidence="2" id="KW-1185">Reference proteome</keyword>
<accession>A0ABN7RTQ9</accession>